<sequence>MYMLGGTSGGWDSVRRVADASKMKVGKRWVSCENTRALLVQPLMKGDETALANIHHQDLALQVKGSIPIFSLLQQ</sequence>
<reference evidence="1" key="2">
    <citation type="submission" date="2020-10" db="EMBL/GenBank/DDBJ databases">
        <authorList>
            <person name="Cooper E.A."/>
            <person name="Brenton Z.W."/>
            <person name="Flinn B.S."/>
            <person name="Jenkins J."/>
            <person name="Shu S."/>
            <person name="Flowers D."/>
            <person name="Luo F."/>
            <person name="Wang Y."/>
            <person name="Xia P."/>
            <person name="Barry K."/>
            <person name="Daum C."/>
            <person name="Lipzen A."/>
            <person name="Yoshinaga Y."/>
            <person name="Schmutz J."/>
            <person name="Saski C."/>
            <person name="Vermerris W."/>
            <person name="Kresovich S."/>
        </authorList>
    </citation>
    <scope>NUCLEOTIDE SEQUENCE</scope>
</reference>
<comment type="caution">
    <text evidence="1">The sequence shown here is derived from an EMBL/GenBank/DDBJ whole genome shotgun (WGS) entry which is preliminary data.</text>
</comment>
<dbReference type="EMBL" id="CM027686">
    <property type="protein sequence ID" value="KAG0523860.1"/>
    <property type="molecule type" value="Genomic_DNA"/>
</dbReference>
<name>A0A921QNK5_SORBI</name>
<reference evidence="1" key="1">
    <citation type="journal article" date="2019" name="BMC Genomics">
        <title>A new reference genome for Sorghum bicolor reveals high levels of sequence similarity between sweet and grain genotypes: implications for the genetics of sugar metabolism.</title>
        <authorList>
            <person name="Cooper E.A."/>
            <person name="Brenton Z.W."/>
            <person name="Flinn B.S."/>
            <person name="Jenkins J."/>
            <person name="Shu S."/>
            <person name="Flowers D."/>
            <person name="Luo F."/>
            <person name="Wang Y."/>
            <person name="Xia P."/>
            <person name="Barry K."/>
            <person name="Daum C."/>
            <person name="Lipzen A."/>
            <person name="Yoshinaga Y."/>
            <person name="Schmutz J."/>
            <person name="Saski C."/>
            <person name="Vermerris W."/>
            <person name="Kresovich S."/>
        </authorList>
    </citation>
    <scope>NUCLEOTIDE SEQUENCE</scope>
</reference>
<evidence type="ECO:0000313" key="2">
    <source>
        <dbReference type="Proteomes" id="UP000807115"/>
    </source>
</evidence>
<protein>
    <submittedName>
        <fullName evidence="1">Uncharacterized protein</fullName>
    </submittedName>
</protein>
<organism evidence="1 2">
    <name type="scientific">Sorghum bicolor</name>
    <name type="common">Sorghum</name>
    <name type="synonym">Sorghum vulgare</name>
    <dbReference type="NCBI Taxonomy" id="4558"/>
    <lineage>
        <taxon>Eukaryota</taxon>
        <taxon>Viridiplantae</taxon>
        <taxon>Streptophyta</taxon>
        <taxon>Embryophyta</taxon>
        <taxon>Tracheophyta</taxon>
        <taxon>Spermatophyta</taxon>
        <taxon>Magnoliopsida</taxon>
        <taxon>Liliopsida</taxon>
        <taxon>Poales</taxon>
        <taxon>Poaceae</taxon>
        <taxon>PACMAD clade</taxon>
        <taxon>Panicoideae</taxon>
        <taxon>Andropogonodae</taxon>
        <taxon>Andropogoneae</taxon>
        <taxon>Sorghinae</taxon>
        <taxon>Sorghum</taxon>
    </lineage>
</organism>
<evidence type="ECO:0000313" key="1">
    <source>
        <dbReference type="EMBL" id="KAG0523860.1"/>
    </source>
</evidence>
<dbReference type="Proteomes" id="UP000807115">
    <property type="component" value="Chromosome 7"/>
</dbReference>
<dbReference type="AlphaFoldDB" id="A0A921QNK5"/>
<gene>
    <name evidence="1" type="ORF">BDA96_07G159400</name>
</gene>
<proteinExistence type="predicted"/>
<accession>A0A921QNK5</accession>